<dbReference type="EMBL" id="LR796337">
    <property type="protein sequence ID" value="CAB4137123.1"/>
    <property type="molecule type" value="Genomic_DNA"/>
</dbReference>
<gene>
    <name evidence="1" type="ORF">UFOVP318_7</name>
</gene>
<name>A0A6J5LVK1_9CAUD</name>
<protein>
    <submittedName>
        <fullName evidence="1">Uncharacterized protein</fullName>
    </submittedName>
</protein>
<reference evidence="1" key="1">
    <citation type="submission" date="2020-04" db="EMBL/GenBank/DDBJ databases">
        <authorList>
            <person name="Chiriac C."/>
            <person name="Salcher M."/>
            <person name="Ghai R."/>
            <person name="Kavagutti S V."/>
        </authorList>
    </citation>
    <scope>NUCLEOTIDE SEQUENCE</scope>
</reference>
<evidence type="ECO:0000313" key="1">
    <source>
        <dbReference type="EMBL" id="CAB4137123.1"/>
    </source>
</evidence>
<accession>A0A6J5LVK1</accession>
<proteinExistence type="predicted"/>
<sequence length="91" mass="9920">MPSNAQPIPQGLISAKAIADFIVEAGAPMEAGDTDYQNLAFIFAPSVFIDGLLLTYEVRSDRRYISFNSSTQTITINNGGVNEGENIQIFY</sequence>
<organism evidence="1">
    <name type="scientific">uncultured Caudovirales phage</name>
    <dbReference type="NCBI Taxonomy" id="2100421"/>
    <lineage>
        <taxon>Viruses</taxon>
        <taxon>Duplodnaviria</taxon>
        <taxon>Heunggongvirae</taxon>
        <taxon>Uroviricota</taxon>
        <taxon>Caudoviricetes</taxon>
        <taxon>Peduoviridae</taxon>
        <taxon>Maltschvirus</taxon>
        <taxon>Maltschvirus maltsch</taxon>
    </lineage>
</organism>